<gene>
    <name evidence="2" type="ORF">EYF80_065222</name>
</gene>
<comment type="caution">
    <text evidence="2">The sequence shown here is derived from an EMBL/GenBank/DDBJ whole genome shotgun (WGS) entry which is preliminary data.</text>
</comment>
<name>A0A4Z2E8M2_9TELE</name>
<protein>
    <submittedName>
        <fullName evidence="2">Uncharacterized protein</fullName>
    </submittedName>
</protein>
<evidence type="ECO:0000256" key="1">
    <source>
        <dbReference type="SAM" id="MobiDB-lite"/>
    </source>
</evidence>
<reference evidence="2 3" key="1">
    <citation type="submission" date="2019-03" db="EMBL/GenBank/DDBJ databases">
        <title>First draft genome of Liparis tanakae, snailfish: a comprehensive survey of snailfish specific genes.</title>
        <authorList>
            <person name="Kim W."/>
            <person name="Song I."/>
            <person name="Jeong J.-H."/>
            <person name="Kim D."/>
            <person name="Kim S."/>
            <person name="Ryu S."/>
            <person name="Song J.Y."/>
            <person name="Lee S.K."/>
        </authorList>
    </citation>
    <scope>NUCLEOTIDE SEQUENCE [LARGE SCALE GENOMIC DNA]</scope>
    <source>
        <tissue evidence="2">Muscle</tissue>
    </source>
</reference>
<evidence type="ECO:0000313" key="3">
    <source>
        <dbReference type="Proteomes" id="UP000314294"/>
    </source>
</evidence>
<feature type="compositionally biased region" description="Low complexity" evidence="1">
    <location>
        <begin position="55"/>
        <end position="94"/>
    </location>
</feature>
<dbReference type="AlphaFoldDB" id="A0A4Z2E8M2"/>
<feature type="region of interest" description="Disordered" evidence="1">
    <location>
        <begin position="48"/>
        <end position="100"/>
    </location>
</feature>
<sequence length="100" mass="11219">MRRSFWVQSPARRRPFCFEKKVASSQAPLWLRLLQPPRICILVRSSRQHGSASRAAVEAPPLEPALEAPPLEPPWRLRLSSRRGGSASRAAVEAPPLEPF</sequence>
<keyword evidence="3" id="KW-1185">Reference proteome</keyword>
<organism evidence="2 3">
    <name type="scientific">Liparis tanakae</name>
    <name type="common">Tanaka's snailfish</name>
    <dbReference type="NCBI Taxonomy" id="230148"/>
    <lineage>
        <taxon>Eukaryota</taxon>
        <taxon>Metazoa</taxon>
        <taxon>Chordata</taxon>
        <taxon>Craniata</taxon>
        <taxon>Vertebrata</taxon>
        <taxon>Euteleostomi</taxon>
        <taxon>Actinopterygii</taxon>
        <taxon>Neopterygii</taxon>
        <taxon>Teleostei</taxon>
        <taxon>Neoteleostei</taxon>
        <taxon>Acanthomorphata</taxon>
        <taxon>Eupercaria</taxon>
        <taxon>Perciformes</taxon>
        <taxon>Cottioidei</taxon>
        <taxon>Cottales</taxon>
        <taxon>Liparidae</taxon>
        <taxon>Liparis</taxon>
    </lineage>
</organism>
<evidence type="ECO:0000313" key="2">
    <source>
        <dbReference type="EMBL" id="TNN24652.1"/>
    </source>
</evidence>
<proteinExistence type="predicted"/>
<accession>A0A4Z2E8M2</accession>
<dbReference type="Proteomes" id="UP000314294">
    <property type="component" value="Unassembled WGS sequence"/>
</dbReference>
<dbReference type="EMBL" id="SRLO01014706">
    <property type="protein sequence ID" value="TNN24652.1"/>
    <property type="molecule type" value="Genomic_DNA"/>
</dbReference>